<dbReference type="InterPro" id="IPR050713">
    <property type="entry name" value="RTP_Phos/Ushers"/>
</dbReference>
<sequence>MYFPLSHMNLYPPLFPLTPIGPGGITDLELVPATYTINVTWTAPTGNYETFSVQLNLTALEQEVEKKEQNASPLSFTGLKAGAKYTVTVTTLNGYLRSQPRSRTVFTFPVQPEPAKIDSFSESHVTLSWGAPKASQGVELTYLVKYTTEFWNLTKNVTVKNATTYIFHGLHAGTNYDFEVRVKAGTQESSPVTVSQMTSK</sequence>
<proteinExistence type="predicted"/>
<dbReference type="Gene3D" id="2.60.40.10">
    <property type="entry name" value="Immunoglobulins"/>
    <property type="match status" value="2"/>
</dbReference>
<dbReference type="PANTHER" id="PTHR46957">
    <property type="entry name" value="CYTOKINE RECEPTOR"/>
    <property type="match status" value="1"/>
</dbReference>
<protein>
    <recommendedName>
        <fullName evidence="1">Fibronectin type-III domain-containing protein</fullName>
    </recommendedName>
</protein>
<dbReference type="AlphaFoldDB" id="A0A060XNU3"/>
<dbReference type="PANTHER" id="PTHR46957:SF3">
    <property type="entry name" value="CYTOKINE RECEPTOR"/>
    <property type="match status" value="1"/>
</dbReference>
<dbReference type="Pfam" id="PF00041">
    <property type="entry name" value="fn3"/>
    <property type="match status" value="2"/>
</dbReference>
<evidence type="ECO:0000313" key="2">
    <source>
        <dbReference type="EMBL" id="CDQ78575.1"/>
    </source>
</evidence>
<dbReference type="GO" id="GO:0016020">
    <property type="term" value="C:membrane"/>
    <property type="evidence" value="ECO:0007669"/>
    <property type="project" value="UniProtKB-SubCell"/>
</dbReference>
<dbReference type="InterPro" id="IPR036116">
    <property type="entry name" value="FN3_sf"/>
</dbReference>
<gene>
    <name evidence="2" type="ORF">GSONMT00051287001</name>
</gene>
<dbReference type="SUPFAM" id="SSF49265">
    <property type="entry name" value="Fibronectin type III"/>
    <property type="match status" value="1"/>
</dbReference>
<reference evidence="2" key="2">
    <citation type="submission" date="2014-03" db="EMBL/GenBank/DDBJ databases">
        <authorList>
            <person name="Genoscope - CEA"/>
        </authorList>
    </citation>
    <scope>NUCLEOTIDE SEQUENCE</scope>
</reference>
<dbReference type="EMBL" id="FR905343">
    <property type="protein sequence ID" value="CDQ78575.1"/>
    <property type="molecule type" value="Genomic_DNA"/>
</dbReference>
<dbReference type="InterPro" id="IPR003961">
    <property type="entry name" value="FN3_dom"/>
</dbReference>
<feature type="domain" description="Fibronectin type-III" evidence="1">
    <location>
        <begin position="111"/>
        <end position="200"/>
    </location>
</feature>
<feature type="domain" description="Fibronectin type-III" evidence="1">
    <location>
        <begin position="21"/>
        <end position="110"/>
    </location>
</feature>
<dbReference type="Proteomes" id="UP000193380">
    <property type="component" value="Unassembled WGS sequence"/>
</dbReference>
<dbReference type="InterPro" id="IPR013783">
    <property type="entry name" value="Ig-like_fold"/>
</dbReference>
<dbReference type="SMART" id="SM00060">
    <property type="entry name" value="FN3"/>
    <property type="match status" value="2"/>
</dbReference>
<organism evidence="2 3">
    <name type="scientific">Oncorhynchus mykiss</name>
    <name type="common">Rainbow trout</name>
    <name type="synonym">Salmo gairdneri</name>
    <dbReference type="NCBI Taxonomy" id="8022"/>
    <lineage>
        <taxon>Eukaryota</taxon>
        <taxon>Metazoa</taxon>
        <taxon>Chordata</taxon>
        <taxon>Craniata</taxon>
        <taxon>Vertebrata</taxon>
        <taxon>Euteleostomi</taxon>
        <taxon>Actinopterygii</taxon>
        <taxon>Neopterygii</taxon>
        <taxon>Teleostei</taxon>
        <taxon>Protacanthopterygii</taxon>
        <taxon>Salmoniformes</taxon>
        <taxon>Salmonidae</taxon>
        <taxon>Salmoninae</taxon>
        <taxon>Oncorhynchus</taxon>
    </lineage>
</organism>
<name>A0A060XNU3_ONCMY</name>
<evidence type="ECO:0000259" key="1">
    <source>
        <dbReference type="PROSITE" id="PS50853"/>
    </source>
</evidence>
<accession>A0A060XNU3</accession>
<dbReference type="PaxDb" id="8022-A0A060XNU3"/>
<dbReference type="STRING" id="8022.A0A060XNU3"/>
<reference evidence="2" key="1">
    <citation type="journal article" date="2014" name="Nat. Commun.">
        <title>The rainbow trout genome provides novel insights into evolution after whole-genome duplication in vertebrates.</title>
        <authorList>
            <person name="Berthelot C."/>
            <person name="Brunet F."/>
            <person name="Chalopin D."/>
            <person name="Juanchich A."/>
            <person name="Bernard M."/>
            <person name="Noel B."/>
            <person name="Bento P."/>
            <person name="Da Silva C."/>
            <person name="Labadie K."/>
            <person name="Alberti A."/>
            <person name="Aury J.M."/>
            <person name="Louis A."/>
            <person name="Dehais P."/>
            <person name="Bardou P."/>
            <person name="Montfort J."/>
            <person name="Klopp C."/>
            <person name="Cabau C."/>
            <person name="Gaspin C."/>
            <person name="Thorgaard G.H."/>
            <person name="Boussaha M."/>
            <person name="Quillet E."/>
            <person name="Guyomard R."/>
            <person name="Galiana D."/>
            <person name="Bobe J."/>
            <person name="Volff J.N."/>
            <person name="Genet C."/>
            <person name="Wincker P."/>
            <person name="Jaillon O."/>
            <person name="Roest Crollius H."/>
            <person name="Guiguen Y."/>
        </authorList>
    </citation>
    <scope>NUCLEOTIDE SEQUENCE [LARGE SCALE GENOMIC DNA]</scope>
</reference>
<dbReference type="PROSITE" id="PS50853">
    <property type="entry name" value="FN3"/>
    <property type="match status" value="2"/>
</dbReference>
<dbReference type="CDD" id="cd00063">
    <property type="entry name" value="FN3"/>
    <property type="match status" value="2"/>
</dbReference>
<evidence type="ECO:0000313" key="3">
    <source>
        <dbReference type="Proteomes" id="UP000193380"/>
    </source>
</evidence>